<accession>A0A0A8Z034</accession>
<name>A0A0A8Z034_ARUDO</name>
<proteinExistence type="predicted"/>
<evidence type="ECO:0000313" key="1">
    <source>
        <dbReference type="EMBL" id="JAD28222.1"/>
    </source>
</evidence>
<reference evidence="1" key="1">
    <citation type="submission" date="2014-09" db="EMBL/GenBank/DDBJ databases">
        <authorList>
            <person name="Magalhaes I.L.F."/>
            <person name="Oliveira U."/>
            <person name="Santos F.R."/>
            <person name="Vidigal T.H.D.A."/>
            <person name="Brescovit A.D."/>
            <person name="Santos A.J."/>
        </authorList>
    </citation>
    <scope>NUCLEOTIDE SEQUENCE</scope>
    <source>
        <tissue evidence="1">Shoot tissue taken approximately 20 cm above the soil surface</tissue>
    </source>
</reference>
<protein>
    <submittedName>
        <fullName evidence="1">Uncharacterized protein</fullName>
    </submittedName>
</protein>
<reference evidence="1" key="2">
    <citation type="journal article" date="2015" name="Data Brief">
        <title>Shoot transcriptome of the giant reed, Arundo donax.</title>
        <authorList>
            <person name="Barrero R.A."/>
            <person name="Guerrero F.D."/>
            <person name="Moolhuijzen P."/>
            <person name="Goolsby J.A."/>
            <person name="Tidwell J."/>
            <person name="Bellgard S.E."/>
            <person name="Bellgard M.I."/>
        </authorList>
    </citation>
    <scope>NUCLEOTIDE SEQUENCE</scope>
    <source>
        <tissue evidence="1">Shoot tissue taken approximately 20 cm above the soil surface</tissue>
    </source>
</reference>
<sequence>MKNSRLLNWGRREVTRLGEEER</sequence>
<dbReference type="EMBL" id="GBRH01269673">
    <property type="protein sequence ID" value="JAD28222.1"/>
    <property type="molecule type" value="Transcribed_RNA"/>
</dbReference>
<dbReference type="AlphaFoldDB" id="A0A0A8Z034"/>
<organism evidence="1">
    <name type="scientific">Arundo donax</name>
    <name type="common">Giant reed</name>
    <name type="synonym">Donax arundinaceus</name>
    <dbReference type="NCBI Taxonomy" id="35708"/>
    <lineage>
        <taxon>Eukaryota</taxon>
        <taxon>Viridiplantae</taxon>
        <taxon>Streptophyta</taxon>
        <taxon>Embryophyta</taxon>
        <taxon>Tracheophyta</taxon>
        <taxon>Spermatophyta</taxon>
        <taxon>Magnoliopsida</taxon>
        <taxon>Liliopsida</taxon>
        <taxon>Poales</taxon>
        <taxon>Poaceae</taxon>
        <taxon>PACMAD clade</taxon>
        <taxon>Arundinoideae</taxon>
        <taxon>Arundineae</taxon>
        <taxon>Arundo</taxon>
    </lineage>
</organism>